<evidence type="ECO:0000313" key="1">
    <source>
        <dbReference type="EMBL" id="ABF41066.1"/>
    </source>
</evidence>
<dbReference type="RefSeq" id="WP_011522867.1">
    <property type="nucleotide sequence ID" value="NC_008009.1"/>
</dbReference>
<gene>
    <name evidence="1" type="ordered locus">Acid345_2065</name>
</gene>
<sequence length="155" mass="17279">MMRCRACVHTQRRHIDRALVVGTSERSIAEQFGLSASCVNRHRQHIIALVRNAEILSAQTLRDEVRAVVRRVHQLRAQAEYEGNLKLALRAIDSSLKGLELLARISGQLRGEVQVQVAVNAAPRMTEAEVLAEIAATEQQLRVLGALETIRGDER</sequence>
<dbReference type="EMBL" id="CP000360">
    <property type="protein sequence ID" value="ABF41066.1"/>
    <property type="molecule type" value="Genomic_DNA"/>
</dbReference>
<evidence type="ECO:0000313" key="2">
    <source>
        <dbReference type="Proteomes" id="UP000002432"/>
    </source>
</evidence>
<dbReference type="KEGG" id="aba:Acid345_2065"/>
<proteinExistence type="predicted"/>
<dbReference type="HOGENOM" id="CLU_1693196_0_0_0"/>
<accession>Q1IPY4</accession>
<dbReference type="EnsemblBacteria" id="ABF41066">
    <property type="protein sequence ID" value="ABF41066"/>
    <property type="gene ID" value="Acid345_2065"/>
</dbReference>
<organism evidence="1 2">
    <name type="scientific">Koribacter versatilis (strain Ellin345)</name>
    <dbReference type="NCBI Taxonomy" id="204669"/>
    <lineage>
        <taxon>Bacteria</taxon>
        <taxon>Pseudomonadati</taxon>
        <taxon>Acidobacteriota</taxon>
        <taxon>Terriglobia</taxon>
        <taxon>Terriglobales</taxon>
        <taxon>Candidatus Korobacteraceae</taxon>
        <taxon>Candidatus Korobacter</taxon>
    </lineage>
</organism>
<protein>
    <submittedName>
        <fullName evidence="1">Uncharacterized protein</fullName>
    </submittedName>
</protein>
<dbReference type="AlphaFoldDB" id="Q1IPY4"/>
<reference evidence="1 2" key="1">
    <citation type="journal article" date="2009" name="Appl. Environ. Microbiol.">
        <title>Three genomes from the phylum Acidobacteria provide insight into the lifestyles of these microorganisms in soils.</title>
        <authorList>
            <person name="Ward N.L."/>
            <person name="Challacombe J.F."/>
            <person name="Janssen P.H."/>
            <person name="Henrissat B."/>
            <person name="Coutinho P.M."/>
            <person name="Wu M."/>
            <person name="Xie G."/>
            <person name="Haft D.H."/>
            <person name="Sait M."/>
            <person name="Badger J."/>
            <person name="Barabote R.D."/>
            <person name="Bradley B."/>
            <person name="Brettin T.S."/>
            <person name="Brinkac L.M."/>
            <person name="Bruce D."/>
            <person name="Creasy T."/>
            <person name="Daugherty S.C."/>
            <person name="Davidsen T.M."/>
            <person name="DeBoy R.T."/>
            <person name="Detter J.C."/>
            <person name="Dodson R.J."/>
            <person name="Durkin A.S."/>
            <person name="Ganapathy A."/>
            <person name="Gwinn-Giglio M."/>
            <person name="Han C.S."/>
            <person name="Khouri H."/>
            <person name="Kiss H."/>
            <person name="Kothari S.P."/>
            <person name="Madupu R."/>
            <person name="Nelson K.E."/>
            <person name="Nelson W.C."/>
            <person name="Paulsen I."/>
            <person name="Penn K."/>
            <person name="Ren Q."/>
            <person name="Rosovitz M.J."/>
            <person name="Selengut J.D."/>
            <person name="Shrivastava S."/>
            <person name="Sullivan S.A."/>
            <person name="Tapia R."/>
            <person name="Thompson L.S."/>
            <person name="Watkins K.L."/>
            <person name="Yang Q."/>
            <person name="Yu C."/>
            <person name="Zafar N."/>
            <person name="Zhou L."/>
            <person name="Kuske C.R."/>
        </authorList>
    </citation>
    <scope>NUCLEOTIDE SEQUENCE [LARGE SCALE GENOMIC DNA]</scope>
    <source>
        <strain evidence="1 2">Ellin345</strain>
    </source>
</reference>
<name>Q1IPY4_KORVE</name>
<dbReference type="Proteomes" id="UP000002432">
    <property type="component" value="Chromosome"/>
</dbReference>
<keyword evidence="2" id="KW-1185">Reference proteome</keyword>